<dbReference type="InterPro" id="IPR002052">
    <property type="entry name" value="DNA_methylase_N6_adenine_CS"/>
</dbReference>
<evidence type="ECO:0000256" key="1">
    <source>
        <dbReference type="ARBA" id="ARBA00006594"/>
    </source>
</evidence>
<dbReference type="InterPro" id="IPR050953">
    <property type="entry name" value="N4_N6_ade-DNA_methylase"/>
</dbReference>
<dbReference type="Proteomes" id="UP000643165">
    <property type="component" value="Unassembled WGS sequence"/>
</dbReference>
<dbReference type="PROSITE" id="PS00092">
    <property type="entry name" value="N6_MTASE"/>
    <property type="match status" value="1"/>
</dbReference>
<keyword evidence="7" id="KW-0238">DNA-binding</keyword>
<keyword evidence="12" id="KW-1185">Reference proteome</keyword>
<comment type="similarity">
    <text evidence="1">Belongs to the N(4)/N(6)-methyltransferase family.</text>
</comment>
<dbReference type="EC" id="2.1.1.72" evidence="2"/>
<evidence type="ECO:0000256" key="8">
    <source>
        <dbReference type="ARBA" id="ARBA00047942"/>
    </source>
</evidence>
<dbReference type="PANTHER" id="PTHR33841:SF5">
    <property type="entry name" value="DNA METHYLASE (MODIFICATION METHYLASE) (METHYLTRANSFERASE)-RELATED"/>
    <property type="match status" value="1"/>
</dbReference>
<evidence type="ECO:0000256" key="3">
    <source>
        <dbReference type="ARBA" id="ARBA00022603"/>
    </source>
</evidence>
<proteinExistence type="inferred from homology"/>
<dbReference type="InterPro" id="IPR025931">
    <property type="entry name" value="TaqI_C"/>
</dbReference>
<evidence type="ECO:0000256" key="6">
    <source>
        <dbReference type="ARBA" id="ARBA00022747"/>
    </source>
</evidence>
<accession>A0ABQ4J0B3</accession>
<name>A0ABQ4J0B3_9ACTN</name>
<comment type="catalytic activity">
    <reaction evidence="8">
        <text>a 2'-deoxyadenosine in DNA + S-adenosyl-L-methionine = an N(6)-methyl-2'-deoxyadenosine in DNA + S-adenosyl-L-homocysteine + H(+)</text>
        <dbReference type="Rhea" id="RHEA:15197"/>
        <dbReference type="Rhea" id="RHEA-COMP:12418"/>
        <dbReference type="Rhea" id="RHEA-COMP:12419"/>
        <dbReference type="ChEBI" id="CHEBI:15378"/>
        <dbReference type="ChEBI" id="CHEBI:57856"/>
        <dbReference type="ChEBI" id="CHEBI:59789"/>
        <dbReference type="ChEBI" id="CHEBI:90615"/>
        <dbReference type="ChEBI" id="CHEBI:90616"/>
        <dbReference type="EC" id="2.1.1.72"/>
    </reaction>
</comment>
<reference evidence="11 12" key="1">
    <citation type="submission" date="2021-01" db="EMBL/GenBank/DDBJ databases">
        <title>Whole genome shotgun sequence of Verrucosispora lutea NBRC 106530.</title>
        <authorList>
            <person name="Komaki H."/>
            <person name="Tamura T."/>
        </authorList>
    </citation>
    <scope>NUCLEOTIDE SEQUENCE [LARGE SCALE GENOMIC DNA]</scope>
    <source>
        <strain evidence="11 12">NBRC 106530</strain>
    </source>
</reference>
<dbReference type="GO" id="GO:0008168">
    <property type="term" value="F:methyltransferase activity"/>
    <property type="evidence" value="ECO:0007669"/>
    <property type="project" value="UniProtKB-KW"/>
</dbReference>
<dbReference type="PANTHER" id="PTHR33841">
    <property type="entry name" value="DNA METHYLTRANSFERASE YEEA-RELATED"/>
    <property type="match status" value="1"/>
</dbReference>
<dbReference type="InterPro" id="IPR029063">
    <property type="entry name" value="SAM-dependent_MTases_sf"/>
</dbReference>
<evidence type="ECO:0000256" key="7">
    <source>
        <dbReference type="ARBA" id="ARBA00023125"/>
    </source>
</evidence>
<dbReference type="GO" id="GO:0032259">
    <property type="term" value="P:methylation"/>
    <property type="evidence" value="ECO:0007669"/>
    <property type="project" value="UniProtKB-KW"/>
</dbReference>
<dbReference type="PRINTS" id="PR00507">
    <property type="entry name" value="N12N6MTFRASE"/>
</dbReference>
<dbReference type="Gene3D" id="3.40.50.150">
    <property type="entry name" value="Vaccinia Virus protein VP39"/>
    <property type="match status" value="1"/>
</dbReference>
<evidence type="ECO:0000259" key="9">
    <source>
        <dbReference type="Pfam" id="PF07669"/>
    </source>
</evidence>
<dbReference type="SUPFAM" id="SSF53335">
    <property type="entry name" value="S-adenosyl-L-methionine-dependent methyltransferases"/>
    <property type="match status" value="1"/>
</dbReference>
<dbReference type="InterPro" id="IPR011639">
    <property type="entry name" value="MethylTrfase_TaqI-like_dom"/>
</dbReference>
<evidence type="ECO:0000256" key="4">
    <source>
        <dbReference type="ARBA" id="ARBA00022679"/>
    </source>
</evidence>
<evidence type="ECO:0000313" key="11">
    <source>
        <dbReference type="EMBL" id="GIJ23480.1"/>
    </source>
</evidence>
<protein>
    <recommendedName>
        <fullName evidence="2">site-specific DNA-methyltransferase (adenine-specific)</fullName>
        <ecNumber evidence="2">2.1.1.72</ecNumber>
    </recommendedName>
</protein>
<dbReference type="Pfam" id="PF12950">
    <property type="entry name" value="TaqI_C"/>
    <property type="match status" value="1"/>
</dbReference>
<sequence>MLMGAAGRRAVLCSSGECGGGHAGKMGRLVLGEMLMPLSAIPAESVEHGEVFTRRWIVDLILDLAGYTADRDLAALVAVEPASGEGAFLAAMAARVSASCRKHDRSLLDAKHAVRAFDLLAPNVAASRRLARDVFVEDGWPLPEAREVATAWVRQGDYLLDTHVDSGVDLVVGNPPYVRLEDVPADRMLAYRAACPTMTGRSDLYVGFYERGLRSLKPGGALAFICADRWMRNQYGRQLRELIVAGYSVDVTVTMHDVDAFEEQVSAYPAITVLRRAPQGAAVVADARRGFTAPDAPELLEWVADRESRPRADDRYEIARLPHWFDGGDSWPAGSPSRLALIEDLNDRFPPLQDAATGTRVGIGVATGADSVFITTGADVEPGQLLPLSMVRDTTSGTLRWSGHYLVNPWNADGQLVNLDALPRLQAYYQRHAAALKRRHVAGKQPAHWYRTIDKVDHSLVERPKLLFPDMKNAIHPVLDEGGFYPHHNLYYIISATWDLRVLGGLLLSRVAQAFVEAYAVRMRGGTLRFQAQYLRRIRVPRPEAISAADRAALATAFDKRDSRAATEVALRVYGIDKPGDLIDGPAGVRGGNP</sequence>
<dbReference type="Pfam" id="PF07669">
    <property type="entry name" value="Eco57I"/>
    <property type="match status" value="1"/>
</dbReference>
<keyword evidence="3 11" id="KW-0489">Methyltransferase</keyword>
<evidence type="ECO:0000256" key="5">
    <source>
        <dbReference type="ARBA" id="ARBA00022691"/>
    </source>
</evidence>
<evidence type="ECO:0000313" key="12">
    <source>
        <dbReference type="Proteomes" id="UP000643165"/>
    </source>
</evidence>
<evidence type="ECO:0000259" key="10">
    <source>
        <dbReference type="Pfam" id="PF12950"/>
    </source>
</evidence>
<organism evidence="11 12">
    <name type="scientific">Micromonospora lutea</name>
    <dbReference type="NCBI Taxonomy" id="419825"/>
    <lineage>
        <taxon>Bacteria</taxon>
        <taxon>Bacillati</taxon>
        <taxon>Actinomycetota</taxon>
        <taxon>Actinomycetes</taxon>
        <taxon>Micromonosporales</taxon>
        <taxon>Micromonosporaceae</taxon>
        <taxon>Micromonospora</taxon>
    </lineage>
</organism>
<keyword evidence="4" id="KW-0808">Transferase</keyword>
<gene>
    <name evidence="11" type="ORF">Vlu01_41040</name>
</gene>
<keyword evidence="5" id="KW-0949">S-adenosyl-L-methionine</keyword>
<evidence type="ECO:0000256" key="2">
    <source>
        <dbReference type="ARBA" id="ARBA00011900"/>
    </source>
</evidence>
<comment type="caution">
    <text evidence="11">The sequence shown here is derived from an EMBL/GenBank/DDBJ whole genome shotgun (WGS) entry which is preliminary data.</text>
</comment>
<keyword evidence="6" id="KW-0680">Restriction system</keyword>
<feature type="domain" description="TaqI-like C-terminal specificity" evidence="10">
    <location>
        <begin position="439"/>
        <end position="538"/>
    </location>
</feature>
<dbReference type="EMBL" id="BOPB01000025">
    <property type="protein sequence ID" value="GIJ23480.1"/>
    <property type="molecule type" value="Genomic_DNA"/>
</dbReference>
<feature type="domain" description="Type II methyltransferase M.TaqI-like" evidence="9">
    <location>
        <begin position="164"/>
        <end position="261"/>
    </location>
</feature>